<keyword evidence="6 11" id="KW-0812">Transmembrane</keyword>
<reference evidence="14 15" key="1">
    <citation type="submission" date="2019-03" db="EMBL/GenBank/DDBJ databases">
        <title>Genome sequence of Thiobacillaceae bacterium LSR1, a sulfur-oxidizing bacterium isolated from freshwater sediment.</title>
        <authorList>
            <person name="Li S."/>
        </authorList>
    </citation>
    <scope>NUCLEOTIDE SEQUENCE [LARGE SCALE GENOMIC DNA]</scope>
    <source>
        <strain evidence="14 15">LSR1</strain>
    </source>
</reference>
<dbReference type="InterPro" id="IPR003661">
    <property type="entry name" value="HisK_dim/P_dom"/>
</dbReference>
<evidence type="ECO:0000256" key="1">
    <source>
        <dbReference type="ARBA" id="ARBA00000085"/>
    </source>
</evidence>
<dbReference type="SMART" id="SM00304">
    <property type="entry name" value="HAMP"/>
    <property type="match status" value="1"/>
</dbReference>
<evidence type="ECO:0000259" key="12">
    <source>
        <dbReference type="PROSITE" id="PS50109"/>
    </source>
</evidence>
<dbReference type="PANTHER" id="PTHR45436:SF5">
    <property type="entry name" value="SENSOR HISTIDINE KINASE TRCS"/>
    <property type="match status" value="1"/>
</dbReference>
<dbReference type="SUPFAM" id="SSF55874">
    <property type="entry name" value="ATPase domain of HSP90 chaperone/DNA topoisomerase II/histidine kinase"/>
    <property type="match status" value="1"/>
</dbReference>
<dbReference type="InterPro" id="IPR036097">
    <property type="entry name" value="HisK_dim/P_sf"/>
</dbReference>
<dbReference type="InterPro" id="IPR003594">
    <property type="entry name" value="HATPase_dom"/>
</dbReference>
<evidence type="ECO:0000256" key="3">
    <source>
        <dbReference type="ARBA" id="ARBA00012438"/>
    </source>
</evidence>
<evidence type="ECO:0000256" key="9">
    <source>
        <dbReference type="ARBA" id="ARBA00023012"/>
    </source>
</evidence>
<dbReference type="GO" id="GO:0016020">
    <property type="term" value="C:membrane"/>
    <property type="evidence" value="ECO:0007669"/>
    <property type="project" value="UniProtKB-SubCell"/>
</dbReference>
<dbReference type="SUPFAM" id="SSF158472">
    <property type="entry name" value="HAMP domain-like"/>
    <property type="match status" value="1"/>
</dbReference>
<proteinExistence type="predicted"/>
<name>A0A4R1BGK1_9PROT</name>
<keyword evidence="9" id="KW-0902">Two-component regulatory system</keyword>
<gene>
    <name evidence="14" type="ORF">EZJ19_05320</name>
</gene>
<dbReference type="Pfam" id="PF00672">
    <property type="entry name" value="HAMP"/>
    <property type="match status" value="1"/>
</dbReference>
<dbReference type="Pfam" id="PF02518">
    <property type="entry name" value="HATPase_c"/>
    <property type="match status" value="1"/>
</dbReference>
<dbReference type="PRINTS" id="PR00344">
    <property type="entry name" value="BCTRLSENSOR"/>
</dbReference>
<sequence length="467" mass="52123">MVRVSFRQSMLAGFVLISLLLGGAAARGWLLVEQFVRESRQGGEKSLQISKLTQELAARTVDIERNARQYRVLHDSHLLDRLDVNLSQSYATIERMQGLSGTSLAPLPADWRRASAELRDRLGRGIGEVDLIRLLMRLREVNESLGGWGKRWIDDQNATLFARLDVSGRHFAWQFLAAVSVSLAVTLVLGWWLGRPVLRLEQAIGRLGENRLDVPVVVRGPDDLNRLGRRLEWLRLRLAELEAGREQSLRHVSHELKTPLTALREGVALLQERVFGQLEGEQQEVVDILQHNVLQLQRQIESLLALNAVAHDAHRLRYRPVAVAEMVRAAVAQRDLQIQARNVTVTVDGDAGTAYLDEEKMLVVLDNLLSNALDFSPQGGTVRVVLGHDRGRVLIDVVDAGPGVDAEDAERIFMPFVRGRRSAPVPRQGSGVGLSIVQELVQAMAGRVELRASQRGAHFRVEVPDER</sequence>
<keyword evidence="4" id="KW-0597">Phosphoprotein</keyword>
<keyword evidence="15" id="KW-1185">Reference proteome</keyword>
<dbReference type="Pfam" id="PF00512">
    <property type="entry name" value="HisKA"/>
    <property type="match status" value="1"/>
</dbReference>
<dbReference type="PANTHER" id="PTHR45436">
    <property type="entry name" value="SENSOR HISTIDINE KINASE YKOH"/>
    <property type="match status" value="1"/>
</dbReference>
<comment type="catalytic activity">
    <reaction evidence="1">
        <text>ATP + protein L-histidine = ADP + protein N-phospho-L-histidine.</text>
        <dbReference type="EC" id="2.7.13.3"/>
    </reaction>
</comment>
<dbReference type="InterPro" id="IPR036890">
    <property type="entry name" value="HATPase_C_sf"/>
</dbReference>
<dbReference type="InterPro" id="IPR004358">
    <property type="entry name" value="Sig_transdc_His_kin-like_C"/>
</dbReference>
<evidence type="ECO:0000256" key="4">
    <source>
        <dbReference type="ARBA" id="ARBA00022553"/>
    </source>
</evidence>
<protein>
    <recommendedName>
        <fullName evidence="3">histidine kinase</fullName>
        <ecNumber evidence="3">2.7.13.3</ecNumber>
    </recommendedName>
</protein>
<keyword evidence="5" id="KW-0808">Transferase</keyword>
<dbReference type="Gene3D" id="3.30.565.10">
    <property type="entry name" value="Histidine kinase-like ATPase, C-terminal domain"/>
    <property type="match status" value="1"/>
</dbReference>
<evidence type="ECO:0000313" key="15">
    <source>
        <dbReference type="Proteomes" id="UP000295443"/>
    </source>
</evidence>
<feature type="domain" description="HAMP" evidence="13">
    <location>
        <begin position="191"/>
        <end position="243"/>
    </location>
</feature>
<comment type="subcellular location">
    <subcellularLocation>
        <location evidence="2">Membrane</location>
    </subcellularLocation>
</comment>
<dbReference type="InterPro" id="IPR003660">
    <property type="entry name" value="HAMP_dom"/>
</dbReference>
<evidence type="ECO:0000259" key="13">
    <source>
        <dbReference type="PROSITE" id="PS50885"/>
    </source>
</evidence>
<dbReference type="Gene3D" id="1.10.287.130">
    <property type="match status" value="1"/>
</dbReference>
<dbReference type="EMBL" id="SJZB01000018">
    <property type="protein sequence ID" value="TCJ16323.1"/>
    <property type="molecule type" value="Genomic_DNA"/>
</dbReference>
<feature type="domain" description="Histidine kinase" evidence="12">
    <location>
        <begin position="251"/>
        <end position="467"/>
    </location>
</feature>
<evidence type="ECO:0000256" key="2">
    <source>
        <dbReference type="ARBA" id="ARBA00004370"/>
    </source>
</evidence>
<dbReference type="InterPro" id="IPR005467">
    <property type="entry name" value="His_kinase_dom"/>
</dbReference>
<organism evidence="14 15">
    <name type="scientific">Parasulfuritortus cantonensis</name>
    <dbReference type="NCBI Taxonomy" id="2528202"/>
    <lineage>
        <taxon>Bacteria</taxon>
        <taxon>Pseudomonadati</taxon>
        <taxon>Pseudomonadota</taxon>
        <taxon>Betaproteobacteria</taxon>
        <taxon>Nitrosomonadales</taxon>
        <taxon>Thiobacillaceae</taxon>
        <taxon>Parasulfuritortus</taxon>
    </lineage>
</organism>
<keyword evidence="8 11" id="KW-1133">Transmembrane helix</keyword>
<dbReference type="OrthoDB" id="9804645at2"/>
<dbReference type="GO" id="GO:0000155">
    <property type="term" value="F:phosphorelay sensor kinase activity"/>
    <property type="evidence" value="ECO:0007669"/>
    <property type="project" value="InterPro"/>
</dbReference>
<dbReference type="PROSITE" id="PS50109">
    <property type="entry name" value="HIS_KIN"/>
    <property type="match status" value="1"/>
</dbReference>
<dbReference type="SMART" id="SM00387">
    <property type="entry name" value="HATPase_c"/>
    <property type="match status" value="1"/>
</dbReference>
<keyword evidence="10 11" id="KW-0472">Membrane</keyword>
<dbReference type="CDD" id="cd00075">
    <property type="entry name" value="HATPase"/>
    <property type="match status" value="1"/>
</dbReference>
<evidence type="ECO:0000256" key="11">
    <source>
        <dbReference type="SAM" id="Phobius"/>
    </source>
</evidence>
<dbReference type="Gene3D" id="6.10.340.10">
    <property type="match status" value="1"/>
</dbReference>
<comment type="caution">
    <text evidence="14">The sequence shown here is derived from an EMBL/GenBank/DDBJ whole genome shotgun (WGS) entry which is preliminary data.</text>
</comment>
<dbReference type="AlphaFoldDB" id="A0A4R1BGK1"/>
<dbReference type="CDD" id="cd00082">
    <property type="entry name" value="HisKA"/>
    <property type="match status" value="1"/>
</dbReference>
<keyword evidence="7 14" id="KW-0418">Kinase</keyword>
<dbReference type="InterPro" id="IPR050428">
    <property type="entry name" value="TCS_sensor_his_kinase"/>
</dbReference>
<feature type="transmembrane region" description="Helical" evidence="11">
    <location>
        <begin position="171"/>
        <end position="193"/>
    </location>
</feature>
<evidence type="ECO:0000256" key="5">
    <source>
        <dbReference type="ARBA" id="ARBA00022679"/>
    </source>
</evidence>
<dbReference type="EC" id="2.7.13.3" evidence="3"/>
<evidence type="ECO:0000313" key="14">
    <source>
        <dbReference type="EMBL" id="TCJ16323.1"/>
    </source>
</evidence>
<evidence type="ECO:0000256" key="7">
    <source>
        <dbReference type="ARBA" id="ARBA00022777"/>
    </source>
</evidence>
<evidence type="ECO:0000256" key="6">
    <source>
        <dbReference type="ARBA" id="ARBA00022692"/>
    </source>
</evidence>
<evidence type="ECO:0000256" key="10">
    <source>
        <dbReference type="ARBA" id="ARBA00023136"/>
    </source>
</evidence>
<dbReference type="SMART" id="SM00388">
    <property type="entry name" value="HisKA"/>
    <property type="match status" value="1"/>
</dbReference>
<dbReference type="PROSITE" id="PS50885">
    <property type="entry name" value="HAMP"/>
    <property type="match status" value="1"/>
</dbReference>
<dbReference type="SUPFAM" id="SSF47384">
    <property type="entry name" value="Homodimeric domain of signal transducing histidine kinase"/>
    <property type="match status" value="1"/>
</dbReference>
<evidence type="ECO:0000256" key="8">
    <source>
        <dbReference type="ARBA" id="ARBA00022989"/>
    </source>
</evidence>
<dbReference type="Proteomes" id="UP000295443">
    <property type="component" value="Unassembled WGS sequence"/>
</dbReference>
<accession>A0A4R1BGK1</accession>